<dbReference type="PANTHER" id="PTHR10334">
    <property type="entry name" value="CYSTEINE-RICH SECRETORY PROTEIN-RELATED"/>
    <property type="match status" value="1"/>
</dbReference>
<gene>
    <name evidence="4" type="primary">RvY_12748-1</name>
    <name evidence="4" type="synonym">RvY_12748.1</name>
    <name evidence="4" type="ORF">RvY_12748</name>
</gene>
<organism evidence="4 5">
    <name type="scientific">Ramazzottius varieornatus</name>
    <name type="common">Water bear</name>
    <name type="synonym">Tardigrade</name>
    <dbReference type="NCBI Taxonomy" id="947166"/>
    <lineage>
        <taxon>Eukaryota</taxon>
        <taxon>Metazoa</taxon>
        <taxon>Ecdysozoa</taxon>
        <taxon>Tardigrada</taxon>
        <taxon>Eutardigrada</taxon>
        <taxon>Parachela</taxon>
        <taxon>Hypsibioidea</taxon>
        <taxon>Ramazzottiidae</taxon>
        <taxon>Ramazzottius</taxon>
    </lineage>
</organism>
<reference evidence="4 5" key="1">
    <citation type="journal article" date="2016" name="Nat. Commun.">
        <title>Extremotolerant tardigrade genome and improved radiotolerance of human cultured cells by tardigrade-unique protein.</title>
        <authorList>
            <person name="Hashimoto T."/>
            <person name="Horikawa D.D."/>
            <person name="Saito Y."/>
            <person name="Kuwahara H."/>
            <person name="Kozuka-Hata H."/>
            <person name="Shin-I T."/>
            <person name="Minakuchi Y."/>
            <person name="Ohishi K."/>
            <person name="Motoyama A."/>
            <person name="Aizu T."/>
            <person name="Enomoto A."/>
            <person name="Kondo K."/>
            <person name="Tanaka S."/>
            <person name="Hara Y."/>
            <person name="Koshikawa S."/>
            <person name="Sagara H."/>
            <person name="Miura T."/>
            <person name="Yokobori S."/>
            <person name="Miyagawa K."/>
            <person name="Suzuki Y."/>
            <person name="Kubo T."/>
            <person name="Oyama M."/>
            <person name="Kohara Y."/>
            <person name="Fujiyama A."/>
            <person name="Arakawa K."/>
            <person name="Katayama T."/>
            <person name="Toyoda A."/>
            <person name="Kunieda T."/>
        </authorList>
    </citation>
    <scope>NUCLEOTIDE SEQUENCE [LARGE SCALE GENOMIC DNA]</scope>
    <source>
        <strain evidence="4 5">YOKOZUNA-1</strain>
    </source>
</reference>
<dbReference type="Proteomes" id="UP000186922">
    <property type="component" value="Unassembled WGS sequence"/>
</dbReference>
<accession>A0A1D1VKK5</accession>
<dbReference type="SUPFAM" id="SSF55797">
    <property type="entry name" value="PR-1-like"/>
    <property type="match status" value="1"/>
</dbReference>
<dbReference type="EMBL" id="BDGG01000008">
    <property type="protein sequence ID" value="GAV02147.1"/>
    <property type="molecule type" value="Genomic_DNA"/>
</dbReference>
<proteinExistence type="predicted"/>
<evidence type="ECO:0000256" key="2">
    <source>
        <dbReference type="SAM" id="SignalP"/>
    </source>
</evidence>
<dbReference type="InterPro" id="IPR014044">
    <property type="entry name" value="CAP_dom"/>
</dbReference>
<dbReference type="InterPro" id="IPR013871">
    <property type="entry name" value="Cysteine_rich_secretory"/>
</dbReference>
<evidence type="ECO:0000313" key="5">
    <source>
        <dbReference type="Proteomes" id="UP000186922"/>
    </source>
</evidence>
<dbReference type="PROSITE" id="PS51670">
    <property type="entry name" value="SHKT"/>
    <property type="match status" value="1"/>
</dbReference>
<sequence length="253" mass="28415">MELIASILFWCTWSLGVDSAEVSSSTFDPATQKYLANQLNNFRRQEQATDMFEMVWDAEAQTLAQKLTDRCVFRPPVGTAEEKTFLQTKNFRCGLNLARGTGQLGWNETLQMWYASKKDFKFGVDTRKPVSPFTAMVWARSFAFGCGYTKCKPGTPAQFDFFACTFCPAGNIRPRQFEPYTPGRDVQDVCARCPGACTDRLCTNPCPFQNDFTNCDTELFLSGCDSVGPSSPLFDFKQKCKATCICKSQGLLY</sequence>
<dbReference type="InterPro" id="IPR035940">
    <property type="entry name" value="CAP_sf"/>
</dbReference>
<comment type="caution">
    <text evidence="1">Lacks conserved residue(s) required for the propagation of feature annotation.</text>
</comment>
<keyword evidence="5" id="KW-1185">Reference proteome</keyword>
<evidence type="ECO:0000313" key="4">
    <source>
        <dbReference type="EMBL" id="GAV02147.1"/>
    </source>
</evidence>
<evidence type="ECO:0000256" key="1">
    <source>
        <dbReference type="PROSITE-ProRule" id="PRU01005"/>
    </source>
</evidence>
<dbReference type="AlphaFoldDB" id="A0A1D1VKK5"/>
<dbReference type="Gene3D" id="3.40.33.10">
    <property type="entry name" value="CAP"/>
    <property type="match status" value="1"/>
</dbReference>
<dbReference type="SMART" id="SM00198">
    <property type="entry name" value="SCP"/>
    <property type="match status" value="1"/>
</dbReference>
<evidence type="ECO:0000259" key="3">
    <source>
        <dbReference type="PROSITE" id="PS51670"/>
    </source>
</evidence>
<dbReference type="PRINTS" id="PR00837">
    <property type="entry name" value="V5TPXLIKE"/>
</dbReference>
<dbReference type="STRING" id="947166.A0A1D1VKK5"/>
<dbReference type="OrthoDB" id="737510at2759"/>
<dbReference type="InterPro" id="IPR001283">
    <property type="entry name" value="CRISP-related"/>
</dbReference>
<feature type="chain" id="PRO_5008898540" description="ShKT domain-containing protein" evidence="2">
    <location>
        <begin position="20"/>
        <end position="253"/>
    </location>
</feature>
<dbReference type="InterPro" id="IPR003582">
    <property type="entry name" value="ShKT_dom"/>
</dbReference>
<comment type="caution">
    <text evidence="4">The sequence shown here is derived from an EMBL/GenBank/DDBJ whole genome shotgun (WGS) entry which is preliminary data.</text>
</comment>
<keyword evidence="2" id="KW-0732">Signal</keyword>
<name>A0A1D1VKK5_RAMVA</name>
<protein>
    <recommendedName>
        <fullName evidence="3">ShKT domain-containing protein</fullName>
    </recommendedName>
</protein>
<dbReference type="Pfam" id="PF08562">
    <property type="entry name" value="Crisp"/>
    <property type="match status" value="1"/>
</dbReference>
<dbReference type="Gene3D" id="1.10.10.740">
    <property type="entry name" value="Crisp domain"/>
    <property type="match status" value="1"/>
</dbReference>
<dbReference type="SUPFAM" id="SSF57546">
    <property type="entry name" value="Crisp domain-like"/>
    <property type="match status" value="1"/>
</dbReference>
<dbReference type="Pfam" id="PF00188">
    <property type="entry name" value="CAP"/>
    <property type="match status" value="1"/>
</dbReference>
<feature type="domain" description="ShKT" evidence="3">
    <location>
        <begin position="206"/>
        <end position="246"/>
    </location>
</feature>
<dbReference type="InterPro" id="IPR042076">
    <property type="entry name" value="Crisp-like_dom"/>
</dbReference>
<feature type="signal peptide" evidence="2">
    <location>
        <begin position="1"/>
        <end position="19"/>
    </location>
</feature>